<dbReference type="AlphaFoldDB" id="A0A8J7TMK1"/>
<protein>
    <submittedName>
        <fullName evidence="1">LOG family protein</fullName>
    </submittedName>
</protein>
<dbReference type="PANTHER" id="PTHR43393:SF3">
    <property type="entry name" value="LYSINE DECARBOXYLASE-LIKE PROTEIN"/>
    <property type="match status" value="1"/>
</dbReference>
<evidence type="ECO:0000313" key="1">
    <source>
        <dbReference type="EMBL" id="MBN8661809.1"/>
    </source>
</evidence>
<accession>A0A8J7TMK1</accession>
<evidence type="ECO:0000313" key="2">
    <source>
        <dbReference type="Proteomes" id="UP000664277"/>
    </source>
</evidence>
<dbReference type="EMBL" id="JAFLCK010000025">
    <property type="protein sequence ID" value="MBN8661809.1"/>
    <property type="molecule type" value="Genomic_DNA"/>
</dbReference>
<organism evidence="1 2">
    <name type="scientific">Candidatus Obscuribacter phosphatis</name>
    <dbReference type="NCBI Taxonomy" id="1906157"/>
    <lineage>
        <taxon>Bacteria</taxon>
        <taxon>Bacillati</taxon>
        <taxon>Candidatus Melainabacteria</taxon>
        <taxon>Candidatus Obscuribacterales</taxon>
        <taxon>Candidatus Obscuribacteraceae</taxon>
        <taxon>Candidatus Obscuribacter</taxon>
    </lineage>
</organism>
<dbReference type="GO" id="GO:0005829">
    <property type="term" value="C:cytosol"/>
    <property type="evidence" value="ECO:0007669"/>
    <property type="project" value="TreeGrafter"/>
</dbReference>
<gene>
    <name evidence="1" type="ORF">J0M35_15690</name>
</gene>
<reference evidence="1" key="1">
    <citation type="submission" date="2021-02" db="EMBL/GenBank/DDBJ databases">
        <title>Genome-Resolved Metagenomics of a Microbial Community Performing Photosynthetic Biological Nutrient Removal.</title>
        <authorList>
            <person name="Mcdaniel E.A."/>
        </authorList>
    </citation>
    <scope>NUCLEOTIDE SEQUENCE</scope>
    <source>
        <strain evidence="1">UWPOB_OBS1</strain>
    </source>
</reference>
<dbReference type="InterPro" id="IPR052341">
    <property type="entry name" value="LOG_family_nucleotidases"/>
</dbReference>
<dbReference type="PANTHER" id="PTHR43393">
    <property type="entry name" value="CYTOKININ RIBOSIDE 5'-MONOPHOSPHATE PHOSPHORIBOHYDROLASE"/>
    <property type="match status" value="1"/>
</dbReference>
<sequence>MQEIETIEELYQVLAQGRGLNGYAVQGLDLSQAERILMESEVRGSYFLGCRISSRLEQSLEARGASVFPFIEGLIFNPFRPFLYSAAELYDRFNLEDPQSYDDCLDAKILAHFREVGGACTRGLINSLAQRLHDHSIGNAMDEFLENIVGPGKPRRGIVAIMGGHEMRRGAADYFSVALMSWRLTQLGYLMVSGGGPGAMEATHVGAWFADRSLDELESAVSYLSQAPDYKHELWLSLAFKVMQDYPAPESNLYYSLGVPTWLYGHEPPTPFASHIAKYFANSLREDGLVTIATSGIIYAPGSAGTIQEIFQDLTQNHYLTTGMASPMVFFGREYWTKTKPVYPFVKQLSANKLYDKVLTISDDVDEIVQYIQEHPPIVAPVAQ</sequence>
<comment type="caution">
    <text evidence="1">The sequence shown here is derived from an EMBL/GenBank/DDBJ whole genome shotgun (WGS) entry which is preliminary data.</text>
</comment>
<dbReference type="SUPFAM" id="SSF102405">
    <property type="entry name" value="MCP/YpsA-like"/>
    <property type="match status" value="1"/>
</dbReference>
<dbReference type="Gene3D" id="3.40.50.450">
    <property type="match status" value="1"/>
</dbReference>
<dbReference type="Proteomes" id="UP000664277">
    <property type="component" value="Unassembled WGS sequence"/>
</dbReference>
<name>A0A8J7TMK1_9BACT</name>
<proteinExistence type="predicted"/>